<evidence type="ECO:0000256" key="1">
    <source>
        <dbReference type="SAM" id="MobiDB-lite"/>
    </source>
</evidence>
<evidence type="ECO:0000313" key="2">
    <source>
        <dbReference type="EMBL" id="MFD2999890.1"/>
    </source>
</evidence>
<dbReference type="NCBIfam" id="TIGR04183">
    <property type="entry name" value="Por_Secre_tail"/>
    <property type="match status" value="1"/>
</dbReference>
<proteinExistence type="predicted"/>
<keyword evidence="3" id="KW-1185">Reference proteome</keyword>
<dbReference type="EMBL" id="JBHUOX010000003">
    <property type="protein sequence ID" value="MFD2999890.1"/>
    <property type="molecule type" value="Genomic_DNA"/>
</dbReference>
<feature type="region of interest" description="Disordered" evidence="1">
    <location>
        <begin position="16"/>
        <end position="35"/>
    </location>
</feature>
<sequence length="340" mass="36127">PITNSDGSVSLQAQVPAGAETGPVTVSNANGSGSTPTYTVIRPTITVTASLTAFSAQVGTPSASQSYTVSGTNMEGKITTAAPAEFEVSLDNGRFYPQVEVTLPAGGTSIGATTIYVRYNPTTAGTHSGEIFHTSLNATDVRLAVNGSSVTPLPVELLSFRAAVQGNKALLTWVTASEKDNSHFEVETSLSGVSGFEKVGRVESKTTNSSTRTSYGFTHDMGNASGTRYYRLKQVDLDGTYAYSKVVAVTGRAQGLELQVLVAPNPLNYNSKVYITVEESGKAAVTLHDMSGKRIYQKTVDVREGQTEVQLPLYDQLTNGLYILTVEVNGLHRQLKVVKQ</sequence>
<dbReference type="Proteomes" id="UP001597641">
    <property type="component" value="Unassembled WGS sequence"/>
</dbReference>
<reference evidence="3" key="1">
    <citation type="journal article" date="2019" name="Int. J. Syst. Evol. Microbiol.">
        <title>The Global Catalogue of Microorganisms (GCM) 10K type strain sequencing project: providing services to taxonomists for standard genome sequencing and annotation.</title>
        <authorList>
            <consortium name="The Broad Institute Genomics Platform"/>
            <consortium name="The Broad Institute Genome Sequencing Center for Infectious Disease"/>
            <person name="Wu L."/>
            <person name="Ma J."/>
        </authorList>
    </citation>
    <scope>NUCLEOTIDE SEQUENCE [LARGE SCALE GENOMIC DNA]</scope>
    <source>
        <strain evidence="3">KCTC 23984</strain>
    </source>
</reference>
<accession>A0ABW6BRI3</accession>
<name>A0ABW6BRI3_9BACT</name>
<feature type="non-terminal residue" evidence="2">
    <location>
        <position position="1"/>
    </location>
</feature>
<dbReference type="RefSeq" id="WP_377482322.1">
    <property type="nucleotide sequence ID" value="NZ_JBHUOX010000003.1"/>
</dbReference>
<feature type="compositionally biased region" description="Polar residues" evidence="1">
    <location>
        <begin position="24"/>
        <end position="35"/>
    </location>
</feature>
<comment type="caution">
    <text evidence="2">The sequence shown here is derived from an EMBL/GenBank/DDBJ whole genome shotgun (WGS) entry which is preliminary data.</text>
</comment>
<dbReference type="Gene3D" id="2.60.40.10">
    <property type="entry name" value="Immunoglobulins"/>
    <property type="match status" value="1"/>
</dbReference>
<protein>
    <submittedName>
        <fullName evidence="2">T9SS type A sorting domain-containing protein</fullName>
    </submittedName>
</protein>
<gene>
    <name evidence="2" type="ORF">ACFS7Z_05935</name>
</gene>
<organism evidence="2 3">
    <name type="scientific">Pontibacter toksunensis</name>
    <dbReference type="NCBI Taxonomy" id="1332631"/>
    <lineage>
        <taxon>Bacteria</taxon>
        <taxon>Pseudomonadati</taxon>
        <taxon>Bacteroidota</taxon>
        <taxon>Cytophagia</taxon>
        <taxon>Cytophagales</taxon>
        <taxon>Hymenobacteraceae</taxon>
        <taxon>Pontibacter</taxon>
    </lineage>
</organism>
<evidence type="ECO:0000313" key="3">
    <source>
        <dbReference type="Proteomes" id="UP001597641"/>
    </source>
</evidence>
<dbReference type="InterPro" id="IPR013783">
    <property type="entry name" value="Ig-like_fold"/>
</dbReference>
<dbReference type="InterPro" id="IPR026444">
    <property type="entry name" value="Secre_tail"/>
</dbReference>